<keyword evidence="7 10" id="KW-1133">Transmembrane helix</keyword>
<dbReference type="PANTHER" id="PTHR37468:SF1">
    <property type="entry name" value="SULFATE TRANSPORTER CYSZ"/>
    <property type="match status" value="1"/>
</dbReference>
<dbReference type="Proteomes" id="UP001172738">
    <property type="component" value="Unassembled WGS sequence"/>
</dbReference>
<evidence type="ECO:0000256" key="4">
    <source>
        <dbReference type="ARBA" id="ARBA00022519"/>
    </source>
</evidence>
<dbReference type="PANTHER" id="PTHR37468">
    <property type="entry name" value="SULFATE TRANSPORTER CYSZ"/>
    <property type="match status" value="1"/>
</dbReference>
<sequence length="259" mass="26941">MTSVRALGGQAREAGRLVLASFRTWLTDPKAMLIGALPAVVAGAIIAALIAVLLVASPSVEDAILEATGLEGSLGRTVSVLLTVLVVVAGSVAAVLMFTTLALMIGQPFFEHLSRHLDERDGIETVGADEAWTRSVRRGVTEGLVTLATSVGILLLAALLGLIPVAGTVAAFLASAILGGRMLAIELTAYPMACRGVIARRDRIASLRPVRATAYLFGTFVFLIFMIPLGTLLAMPVAVVGANMLTRRAIEPQLEGASS</sequence>
<comment type="caution">
    <text evidence="11">The sequence shown here is derived from an EMBL/GenBank/DDBJ whole genome shotgun (WGS) entry which is preliminary data.</text>
</comment>
<keyword evidence="12" id="KW-1185">Reference proteome</keyword>
<evidence type="ECO:0000256" key="2">
    <source>
        <dbReference type="ARBA" id="ARBA00022448"/>
    </source>
</evidence>
<evidence type="ECO:0000256" key="8">
    <source>
        <dbReference type="ARBA" id="ARBA00023032"/>
    </source>
</evidence>
<keyword evidence="6 10" id="KW-0812">Transmembrane</keyword>
<evidence type="ECO:0000256" key="3">
    <source>
        <dbReference type="ARBA" id="ARBA00022475"/>
    </source>
</evidence>
<dbReference type="InterPro" id="IPR059112">
    <property type="entry name" value="CysZ/EI24"/>
</dbReference>
<evidence type="ECO:0000256" key="5">
    <source>
        <dbReference type="ARBA" id="ARBA00022605"/>
    </source>
</evidence>
<keyword evidence="8" id="KW-0764">Sulfate transport</keyword>
<keyword evidence="4" id="KW-0997">Cell inner membrane</keyword>
<evidence type="ECO:0000313" key="11">
    <source>
        <dbReference type="EMBL" id="MDN4472496.1"/>
    </source>
</evidence>
<feature type="transmembrane region" description="Helical" evidence="10">
    <location>
        <begin position="214"/>
        <end position="239"/>
    </location>
</feature>
<gene>
    <name evidence="11" type="ORF">QQX04_05755</name>
</gene>
<dbReference type="RefSeq" id="WP_301127121.1">
    <property type="nucleotide sequence ID" value="NZ_JAUHPV010000003.1"/>
</dbReference>
<protein>
    <submittedName>
        <fullName evidence="11">EI24 domain-containing protein</fullName>
    </submittedName>
</protein>
<evidence type="ECO:0000256" key="9">
    <source>
        <dbReference type="ARBA" id="ARBA00023136"/>
    </source>
</evidence>
<feature type="transmembrane region" description="Helical" evidence="10">
    <location>
        <begin position="169"/>
        <end position="193"/>
    </location>
</feature>
<keyword evidence="3" id="KW-1003">Cell membrane</keyword>
<evidence type="ECO:0000256" key="10">
    <source>
        <dbReference type="SAM" id="Phobius"/>
    </source>
</evidence>
<evidence type="ECO:0000313" key="12">
    <source>
        <dbReference type="Proteomes" id="UP001172738"/>
    </source>
</evidence>
<feature type="transmembrane region" description="Helical" evidence="10">
    <location>
        <begin position="31"/>
        <end position="57"/>
    </location>
</feature>
<dbReference type="Pfam" id="PF07264">
    <property type="entry name" value="EI24"/>
    <property type="match status" value="1"/>
</dbReference>
<organism evidence="11 12">
    <name type="scientific">Demequina zhanjiangensis</name>
    <dbReference type="NCBI Taxonomy" id="3051659"/>
    <lineage>
        <taxon>Bacteria</taxon>
        <taxon>Bacillati</taxon>
        <taxon>Actinomycetota</taxon>
        <taxon>Actinomycetes</taxon>
        <taxon>Micrococcales</taxon>
        <taxon>Demequinaceae</taxon>
        <taxon>Demequina</taxon>
    </lineage>
</organism>
<name>A0ABT8G028_9MICO</name>
<dbReference type="EMBL" id="JAUHPV010000003">
    <property type="protein sequence ID" value="MDN4472496.1"/>
    <property type="molecule type" value="Genomic_DNA"/>
</dbReference>
<feature type="transmembrane region" description="Helical" evidence="10">
    <location>
        <begin position="144"/>
        <end position="163"/>
    </location>
</feature>
<dbReference type="InterPro" id="IPR050480">
    <property type="entry name" value="CysZ-like"/>
</dbReference>
<keyword evidence="5" id="KW-0028">Amino-acid biosynthesis</keyword>
<evidence type="ECO:0000256" key="6">
    <source>
        <dbReference type="ARBA" id="ARBA00022692"/>
    </source>
</evidence>
<proteinExistence type="predicted"/>
<reference evidence="11" key="1">
    <citation type="submission" date="2023-06" db="EMBL/GenBank/DDBJ databases">
        <title>SYSU T00b26.</title>
        <authorList>
            <person name="Gao L."/>
            <person name="Fang B.-Z."/>
            <person name="Li W.-J."/>
        </authorList>
    </citation>
    <scope>NUCLEOTIDE SEQUENCE</scope>
    <source>
        <strain evidence="11">SYSU T00b26</strain>
    </source>
</reference>
<evidence type="ECO:0000256" key="7">
    <source>
        <dbReference type="ARBA" id="ARBA00022989"/>
    </source>
</evidence>
<feature type="transmembrane region" description="Helical" evidence="10">
    <location>
        <begin position="77"/>
        <end position="105"/>
    </location>
</feature>
<keyword evidence="2" id="KW-0813">Transport</keyword>
<keyword evidence="9 10" id="KW-0472">Membrane</keyword>
<comment type="subcellular location">
    <subcellularLocation>
        <location evidence="1">Membrane</location>
        <topology evidence="1">Multi-pass membrane protein</topology>
    </subcellularLocation>
</comment>
<evidence type="ECO:0000256" key="1">
    <source>
        <dbReference type="ARBA" id="ARBA00004141"/>
    </source>
</evidence>
<accession>A0ABT8G028</accession>